<dbReference type="EMBL" id="MT309817">
    <property type="protein sequence ID" value="QJB18553.1"/>
    <property type="molecule type" value="Genomic_DNA"/>
</dbReference>
<reference evidence="2" key="1">
    <citation type="submission" date="2020-04" db="EMBL/GenBank/DDBJ databases">
        <title>Genomes of microviruses in a sewage oxidation pond.</title>
        <authorList>
            <person name="Schreck J."/>
            <person name="Kraberger S."/>
            <person name="Scotch M."/>
            <person name="Halden R.U."/>
            <person name="Varsani A."/>
        </authorList>
    </citation>
    <scope>NUCLEOTIDE SEQUENCE</scope>
    <source>
        <strain evidence="2">6538_349</strain>
    </source>
</reference>
<proteinExistence type="predicted"/>
<evidence type="ECO:0000313" key="2">
    <source>
        <dbReference type="EMBL" id="QJB18553.1"/>
    </source>
</evidence>
<evidence type="ECO:0000256" key="1">
    <source>
        <dbReference type="SAM" id="MobiDB-lite"/>
    </source>
</evidence>
<sequence length="309" mass="35207">MAYARRSKRSYASRKRRPVRKVTRRYVGKTRAYKRRAPIRKMTHRKIVDITSVKKRDHMTGWPAGADGFGTQILQPGLTTDGHTALLWCPTLRRKAEGHVGPTTSSRERQDVFYKGLSEKFTLKTSGSNPFRWRRIVIETRGQPDPEFVPPSSYFRATVDPDSGGGLPDPNNNSAGITSYGRPLSPLVKSEEAQMYTYLFAGYQSVDWHDPLVAKVDTQRFVLLHDSTKFFRSGNDAGIFNTRRFWLPFNKMFRYDDKEFGGRDVGGVYAADSRGGMGNVFIMDIFEAIPNSEDQIALTSESTLYWHEK</sequence>
<feature type="region of interest" description="Disordered" evidence="1">
    <location>
        <begin position="1"/>
        <end position="21"/>
    </location>
</feature>
<accession>A0A858NFW9</accession>
<name>A0A858NFW9_9VIRU</name>
<protein>
    <submittedName>
        <fullName evidence="2">Capsid protein</fullName>
    </submittedName>
</protein>
<organism evidence="2">
    <name type="scientific">Genomoviridae sp</name>
    <dbReference type="NCBI Taxonomy" id="2202565"/>
    <lineage>
        <taxon>Viruses</taxon>
        <taxon>Monodnaviria</taxon>
        <taxon>Shotokuvirae</taxon>
        <taxon>Cressdnaviricota</taxon>
        <taxon>Repensiviricetes</taxon>
        <taxon>Geplafuvirales</taxon>
        <taxon>Genomoviridae</taxon>
    </lineage>
</organism>